<dbReference type="EMBL" id="DTHB01000021">
    <property type="protein sequence ID" value="HGB14139.1"/>
    <property type="molecule type" value="Genomic_DNA"/>
</dbReference>
<name>A0A7C3SIJ8_9BACT</name>
<dbReference type="SUPFAM" id="SSF75420">
    <property type="entry name" value="YhbC-like, N-terminal domain"/>
    <property type="match status" value="1"/>
</dbReference>
<dbReference type="Pfam" id="PF02576">
    <property type="entry name" value="RimP_N"/>
    <property type="match status" value="1"/>
</dbReference>
<evidence type="ECO:0000256" key="1">
    <source>
        <dbReference type="ARBA" id="ARBA00022490"/>
    </source>
</evidence>
<dbReference type="Gene3D" id="3.30.300.70">
    <property type="entry name" value="RimP-like superfamily, N-terminal"/>
    <property type="match status" value="1"/>
</dbReference>
<dbReference type="PANTHER" id="PTHR33867:SF1">
    <property type="entry name" value="RIBOSOME MATURATION FACTOR RIMP"/>
    <property type="match status" value="1"/>
</dbReference>
<dbReference type="InterPro" id="IPR028989">
    <property type="entry name" value="RimP_N"/>
</dbReference>
<dbReference type="GO" id="GO:0005829">
    <property type="term" value="C:cytosol"/>
    <property type="evidence" value="ECO:0007669"/>
    <property type="project" value="TreeGrafter"/>
</dbReference>
<dbReference type="GO" id="GO:0000028">
    <property type="term" value="P:ribosomal small subunit assembly"/>
    <property type="evidence" value="ECO:0007669"/>
    <property type="project" value="TreeGrafter"/>
</dbReference>
<feature type="domain" description="Ribosome maturation factor RimP N-terminal" evidence="4">
    <location>
        <begin position="80"/>
        <end position="152"/>
    </location>
</feature>
<dbReference type="Gene3D" id="2.30.30.180">
    <property type="entry name" value="Ribosome maturation factor RimP, C-terminal domain"/>
    <property type="match status" value="1"/>
</dbReference>
<comment type="function">
    <text evidence="3">Required for maturation of 30S ribosomal subunits.</text>
</comment>
<sequence length="222" mass="24885">MAGRLCEYLYCCPYSFGFFCGRVSGGQICHAPEQLAVGTALWRGPAVHRLENDSGPVNGEAKQLSALFDKEEIVSAVEKLIQPLVEAQGLELVDVEFTRPRRGRANLRIFLDRPGGITLEEITRISRIVGNLLDVHDLIESSYNLEVSSPGLTRELKKPRDYERYKGRLVRLTTRSPIAGRQVHRGILKGLEDEEIVCLEEDGEVQRIPLAEVAKARLDFKL</sequence>
<comment type="similarity">
    <text evidence="3">Belongs to the RimP family.</text>
</comment>
<feature type="domain" description="Ribosome maturation factor RimP C-terminal" evidence="5">
    <location>
        <begin position="156"/>
        <end position="220"/>
    </location>
</feature>
<dbReference type="AlphaFoldDB" id="A0A7C3SIJ8"/>
<gene>
    <name evidence="3" type="primary">rimP</name>
    <name evidence="6" type="ORF">ENV62_02715</name>
</gene>
<comment type="subcellular location">
    <subcellularLocation>
        <location evidence="3">Cytoplasm</location>
    </subcellularLocation>
</comment>
<reference evidence="6" key="1">
    <citation type="journal article" date="2020" name="mSystems">
        <title>Genome- and Community-Level Interaction Insights into Carbon Utilization and Element Cycling Functions of Hydrothermarchaeota in Hydrothermal Sediment.</title>
        <authorList>
            <person name="Zhou Z."/>
            <person name="Liu Y."/>
            <person name="Xu W."/>
            <person name="Pan J."/>
            <person name="Luo Z.H."/>
            <person name="Li M."/>
        </authorList>
    </citation>
    <scope>NUCLEOTIDE SEQUENCE [LARGE SCALE GENOMIC DNA]</scope>
    <source>
        <strain evidence="6">SpSt-776</strain>
    </source>
</reference>
<accession>A0A7C3SIJ8</accession>
<organism evidence="6">
    <name type="scientific">Desulfobacca acetoxidans</name>
    <dbReference type="NCBI Taxonomy" id="60893"/>
    <lineage>
        <taxon>Bacteria</taxon>
        <taxon>Pseudomonadati</taxon>
        <taxon>Thermodesulfobacteriota</taxon>
        <taxon>Desulfobaccia</taxon>
        <taxon>Desulfobaccales</taxon>
        <taxon>Desulfobaccaceae</taxon>
        <taxon>Desulfobacca</taxon>
    </lineage>
</organism>
<evidence type="ECO:0000256" key="2">
    <source>
        <dbReference type="ARBA" id="ARBA00022517"/>
    </source>
</evidence>
<dbReference type="SUPFAM" id="SSF74942">
    <property type="entry name" value="YhbC-like, C-terminal domain"/>
    <property type="match status" value="1"/>
</dbReference>
<keyword evidence="2 3" id="KW-0690">Ribosome biogenesis</keyword>
<dbReference type="InterPro" id="IPR035956">
    <property type="entry name" value="RimP_N_sf"/>
</dbReference>
<comment type="caution">
    <text evidence="6">The sequence shown here is derived from an EMBL/GenBank/DDBJ whole genome shotgun (WGS) entry which is preliminary data.</text>
</comment>
<protein>
    <recommendedName>
        <fullName evidence="3">Ribosome maturation factor RimP</fullName>
    </recommendedName>
</protein>
<dbReference type="GO" id="GO:0006412">
    <property type="term" value="P:translation"/>
    <property type="evidence" value="ECO:0007669"/>
    <property type="project" value="TreeGrafter"/>
</dbReference>
<evidence type="ECO:0000259" key="4">
    <source>
        <dbReference type="Pfam" id="PF02576"/>
    </source>
</evidence>
<dbReference type="InterPro" id="IPR003728">
    <property type="entry name" value="Ribosome_maturation_RimP"/>
</dbReference>
<proteinExistence type="inferred from homology"/>
<dbReference type="Pfam" id="PF17384">
    <property type="entry name" value="DUF150_C"/>
    <property type="match status" value="1"/>
</dbReference>
<dbReference type="HAMAP" id="MF_01077">
    <property type="entry name" value="RimP"/>
    <property type="match status" value="1"/>
</dbReference>
<evidence type="ECO:0000313" key="6">
    <source>
        <dbReference type="EMBL" id="HGB14139.1"/>
    </source>
</evidence>
<dbReference type="InterPro" id="IPR028998">
    <property type="entry name" value="RimP_C"/>
</dbReference>
<dbReference type="PANTHER" id="PTHR33867">
    <property type="entry name" value="RIBOSOME MATURATION FACTOR RIMP"/>
    <property type="match status" value="1"/>
</dbReference>
<evidence type="ECO:0000259" key="5">
    <source>
        <dbReference type="Pfam" id="PF17384"/>
    </source>
</evidence>
<dbReference type="CDD" id="cd01734">
    <property type="entry name" value="YlxS_C"/>
    <property type="match status" value="1"/>
</dbReference>
<keyword evidence="1 3" id="KW-0963">Cytoplasm</keyword>
<evidence type="ECO:0000256" key="3">
    <source>
        <dbReference type="HAMAP-Rule" id="MF_01077"/>
    </source>
</evidence>
<dbReference type="FunFam" id="3.30.300.70:FF:000001">
    <property type="entry name" value="Ribosome maturation factor RimP"/>
    <property type="match status" value="1"/>
</dbReference>
<dbReference type="InterPro" id="IPR036847">
    <property type="entry name" value="RimP_C_sf"/>
</dbReference>